<evidence type="ECO:0000313" key="2">
    <source>
        <dbReference type="EMBL" id="TDB89673.1"/>
    </source>
</evidence>
<keyword evidence="3" id="KW-1185">Reference proteome</keyword>
<dbReference type="Pfam" id="PF06772">
    <property type="entry name" value="LtrA"/>
    <property type="match status" value="1"/>
</dbReference>
<feature type="transmembrane region" description="Helical" evidence="1">
    <location>
        <begin position="42"/>
        <end position="59"/>
    </location>
</feature>
<keyword evidence="1" id="KW-0472">Membrane</keyword>
<organism evidence="2 3">
    <name type="scientific">Micromonospora fluostatini</name>
    <dbReference type="NCBI Taxonomy" id="1629071"/>
    <lineage>
        <taxon>Bacteria</taxon>
        <taxon>Bacillati</taxon>
        <taxon>Actinomycetota</taxon>
        <taxon>Actinomycetes</taxon>
        <taxon>Micromonosporales</taxon>
        <taxon>Micromonosporaceae</taxon>
        <taxon>Micromonospora</taxon>
    </lineage>
</organism>
<feature type="non-terminal residue" evidence="2">
    <location>
        <position position="1"/>
    </location>
</feature>
<name>A0ABY2DEG7_9ACTN</name>
<comment type="caution">
    <text evidence="2">The sequence shown here is derived from an EMBL/GenBank/DDBJ whole genome shotgun (WGS) entry which is preliminary data.</text>
</comment>
<proteinExistence type="predicted"/>
<keyword evidence="1" id="KW-0812">Transmembrane</keyword>
<sequence length="141" mass="15055">CLHFVLIVGVILFALGLKRYLTTIAAQAGNGWLVRPAGIDDAALFGGVIVYVAGLLVLGRRVSRRSRLAPAVALIVLGFVLPAVSRLPALLGLGALALVCVTVVVSGLRRADPLRGQVRQTALEEQVAAESEQSEWRRRHL</sequence>
<feature type="transmembrane region" description="Helical" evidence="1">
    <location>
        <begin position="90"/>
        <end position="108"/>
    </location>
</feature>
<gene>
    <name evidence="2" type="ORF">E1091_14610</name>
</gene>
<feature type="transmembrane region" description="Helical" evidence="1">
    <location>
        <begin position="66"/>
        <end position="84"/>
    </location>
</feature>
<accession>A0ABY2DEG7</accession>
<dbReference type="InterPro" id="IPR010640">
    <property type="entry name" value="Low_temperature_requirement_A"/>
</dbReference>
<dbReference type="EMBL" id="SMKE01000584">
    <property type="protein sequence ID" value="TDB89673.1"/>
    <property type="molecule type" value="Genomic_DNA"/>
</dbReference>
<reference evidence="2 3" key="1">
    <citation type="submission" date="2019-02" db="EMBL/GenBank/DDBJ databases">
        <title>Draft genome sequences of novel Actinobacteria.</title>
        <authorList>
            <person name="Sahin N."/>
            <person name="Ay H."/>
            <person name="Saygin H."/>
        </authorList>
    </citation>
    <scope>NUCLEOTIDE SEQUENCE [LARGE SCALE GENOMIC DNA]</scope>
    <source>
        <strain evidence="2 3">JCM 30529</strain>
    </source>
</reference>
<dbReference type="Proteomes" id="UP000295626">
    <property type="component" value="Unassembled WGS sequence"/>
</dbReference>
<evidence type="ECO:0000256" key="1">
    <source>
        <dbReference type="SAM" id="Phobius"/>
    </source>
</evidence>
<keyword evidence="1" id="KW-1133">Transmembrane helix</keyword>
<protein>
    <submittedName>
        <fullName evidence="2">Low temperature requirement protein A</fullName>
    </submittedName>
</protein>
<evidence type="ECO:0000313" key="3">
    <source>
        <dbReference type="Proteomes" id="UP000295626"/>
    </source>
</evidence>